<proteinExistence type="inferred from homology"/>
<dbReference type="GO" id="GO:0009307">
    <property type="term" value="P:DNA restriction-modification system"/>
    <property type="evidence" value="ECO:0007669"/>
    <property type="project" value="UniProtKB-KW"/>
</dbReference>
<evidence type="ECO:0000256" key="2">
    <source>
        <dbReference type="ARBA" id="ARBA00022747"/>
    </source>
</evidence>
<evidence type="ECO:0000313" key="5">
    <source>
        <dbReference type="EMBL" id="KRL83657.1"/>
    </source>
</evidence>
<protein>
    <recommendedName>
        <fullName evidence="4">Type I restriction modification DNA specificity domain-containing protein</fullName>
    </recommendedName>
</protein>
<dbReference type="SUPFAM" id="SSF116734">
    <property type="entry name" value="DNA methylase specificity domain"/>
    <property type="match status" value="1"/>
</dbReference>
<dbReference type="eggNOG" id="COG0732">
    <property type="taxonomic scope" value="Bacteria"/>
</dbReference>
<evidence type="ECO:0000259" key="4">
    <source>
        <dbReference type="Pfam" id="PF01420"/>
    </source>
</evidence>
<dbReference type="EMBL" id="AZFT01000053">
    <property type="protein sequence ID" value="KRL83657.1"/>
    <property type="molecule type" value="Genomic_DNA"/>
</dbReference>
<dbReference type="PATRIC" id="fig|1423724.4.peg.957"/>
<evidence type="ECO:0000256" key="3">
    <source>
        <dbReference type="ARBA" id="ARBA00023125"/>
    </source>
</evidence>
<keyword evidence="2" id="KW-0680">Restriction system</keyword>
<dbReference type="InterPro" id="IPR000055">
    <property type="entry name" value="Restrct_endonuc_typeI_TRD"/>
</dbReference>
<organism evidence="5 6">
    <name type="scientific">Ligilactobacillus apodemi DSM 16634 = JCM 16172</name>
    <dbReference type="NCBI Taxonomy" id="1423724"/>
    <lineage>
        <taxon>Bacteria</taxon>
        <taxon>Bacillati</taxon>
        <taxon>Bacillota</taxon>
        <taxon>Bacilli</taxon>
        <taxon>Lactobacillales</taxon>
        <taxon>Lactobacillaceae</taxon>
        <taxon>Ligilactobacillus</taxon>
    </lineage>
</organism>
<dbReference type="RefSeq" id="WP_025086973.1">
    <property type="nucleotide sequence ID" value="NZ_AZFT01000053.1"/>
</dbReference>
<dbReference type="Gene3D" id="3.90.220.20">
    <property type="entry name" value="DNA methylase specificity domains"/>
    <property type="match status" value="1"/>
</dbReference>
<comment type="caution">
    <text evidence="5">The sequence shown here is derived from an EMBL/GenBank/DDBJ whole genome shotgun (WGS) entry which is preliminary data.</text>
</comment>
<reference evidence="5 6" key="1">
    <citation type="journal article" date="2015" name="Genome Announc.">
        <title>Expanding the biotechnology potential of lactobacilli through comparative genomics of 213 strains and associated genera.</title>
        <authorList>
            <person name="Sun Z."/>
            <person name="Harris H.M."/>
            <person name="McCann A."/>
            <person name="Guo C."/>
            <person name="Argimon S."/>
            <person name="Zhang W."/>
            <person name="Yang X."/>
            <person name="Jeffery I.B."/>
            <person name="Cooney J.C."/>
            <person name="Kagawa T.F."/>
            <person name="Liu W."/>
            <person name="Song Y."/>
            <person name="Salvetti E."/>
            <person name="Wrobel A."/>
            <person name="Rasinkangas P."/>
            <person name="Parkhill J."/>
            <person name="Rea M.C."/>
            <person name="O'Sullivan O."/>
            <person name="Ritari J."/>
            <person name="Douillard F.P."/>
            <person name="Paul Ross R."/>
            <person name="Yang R."/>
            <person name="Briner A.E."/>
            <person name="Felis G.E."/>
            <person name="de Vos W.M."/>
            <person name="Barrangou R."/>
            <person name="Klaenhammer T.R."/>
            <person name="Caufield P.W."/>
            <person name="Cui Y."/>
            <person name="Zhang H."/>
            <person name="O'Toole P.W."/>
        </authorList>
    </citation>
    <scope>NUCLEOTIDE SEQUENCE [LARGE SCALE GENOMIC DNA]</scope>
    <source>
        <strain evidence="5 6">DSM 16634</strain>
    </source>
</reference>
<dbReference type="InterPro" id="IPR044946">
    <property type="entry name" value="Restrct_endonuc_typeI_TRD_sf"/>
</dbReference>
<keyword evidence="3" id="KW-0238">DNA-binding</keyword>
<keyword evidence="6" id="KW-1185">Reference proteome</keyword>
<evidence type="ECO:0000313" key="6">
    <source>
        <dbReference type="Proteomes" id="UP000051324"/>
    </source>
</evidence>
<evidence type="ECO:0000256" key="1">
    <source>
        <dbReference type="ARBA" id="ARBA00010923"/>
    </source>
</evidence>
<dbReference type="Proteomes" id="UP000051324">
    <property type="component" value="Unassembled WGS sequence"/>
</dbReference>
<gene>
    <name evidence="5" type="ORF">FC32_GL000917</name>
</gene>
<dbReference type="OrthoDB" id="2589023at2"/>
<accession>A0A0R1TR35</accession>
<comment type="similarity">
    <text evidence="1">Belongs to the type-I restriction system S methylase family.</text>
</comment>
<feature type="domain" description="Type I restriction modification DNA specificity" evidence="4">
    <location>
        <begin position="2"/>
        <end position="154"/>
    </location>
</feature>
<dbReference type="STRING" id="1423724.FC32_GL000917"/>
<dbReference type="GO" id="GO:0003677">
    <property type="term" value="F:DNA binding"/>
    <property type="evidence" value="ECO:0007669"/>
    <property type="project" value="UniProtKB-KW"/>
</dbReference>
<dbReference type="AlphaFoldDB" id="A0A0R1TR35"/>
<name>A0A0R1TR35_9LACO</name>
<dbReference type="Pfam" id="PF01420">
    <property type="entry name" value="Methylase_S"/>
    <property type="match status" value="1"/>
</dbReference>
<sequence length="188" mass="22129">MKKKLKDFVEITQGINSSRIRNEDRGNLYDQRDFEKDLLRTPLPNNILGREQKGDFTLRAGDVIINNMKQQATIVSPESVGKILTMNFLRVEFLNDKLDKRFFIYLFNENRQMKRQKERETQGVSSFVQKIPINNLKQLTIPEVSIEKQQKIGQAYAELLAVRKKYLDLIKYNDQMTLEILEQSTKEE</sequence>